<sequence length="68" mass="7692">MLANIISEIRKGKGDISKICVIARVIFAKKSKVVISSNMEERKAANKEREIKRTKGFPLLYLVVFIAK</sequence>
<dbReference type="AntiFam" id="ANF00218">
    <property type="entry name" value="Shadow ORF (opposite Oca2)"/>
</dbReference>
<organism evidence="1">
    <name type="scientific">marine sediment metagenome</name>
    <dbReference type="NCBI Taxonomy" id="412755"/>
    <lineage>
        <taxon>unclassified sequences</taxon>
        <taxon>metagenomes</taxon>
        <taxon>ecological metagenomes</taxon>
    </lineage>
</organism>
<dbReference type="AlphaFoldDB" id="X0VPL4"/>
<reference evidence="1" key="1">
    <citation type="journal article" date="2014" name="Front. Microbiol.">
        <title>High frequency of phylogenetically diverse reductive dehalogenase-homologous genes in deep subseafloor sedimentary metagenomes.</title>
        <authorList>
            <person name="Kawai M."/>
            <person name="Futagami T."/>
            <person name="Toyoda A."/>
            <person name="Takaki Y."/>
            <person name="Nishi S."/>
            <person name="Hori S."/>
            <person name="Arai W."/>
            <person name="Tsubouchi T."/>
            <person name="Morono Y."/>
            <person name="Uchiyama I."/>
            <person name="Ito T."/>
            <person name="Fujiyama A."/>
            <person name="Inagaki F."/>
            <person name="Takami H."/>
        </authorList>
    </citation>
    <scope>NUCLEOTIDE SEQUENCE</scope>
    <source>
        <strain evidence="1">Expedition CK06-06</strain>
    </source>
</reference>
<evidence type="ECO:0000313" key="1">
    <source>
        <dbReference type="EMBL" id="GAG20334.1"/>
    </source>
</evidence>
<feature type="non-terminal residue" evidence="1">
    <location>
        <position position="68"/>
    </location>
</feature>
<dbReference type="EMBL" id="BARS01034268">
    <property type="protein sequence ID" value="GAG20334.1"/>
    <property type="molecule type" value="Genomic_DNA"/>
</dbReference>
<accession>X0VPL4</accession>
<comment type="caution">
    <text evidence="1">The sequence shown here is derived from an EMBL/GenBank/DDBJ whole genome shotgun (WGS) entry which is preliminary data.</text>
</comment>
<protein>
    <submittedName>
        <fullName evidence="1">Uncharacterized protein</fullName>
    </submittedName>
</protein>
<proteinExistence type="predicted"/>
<name>X0VPL4_9ZZZZ</name>
<gene>
    <name evidence="1" type="ORF">S01H1_52965</name>
</gene>